<dbReference type="GO" id="GO:0055085">
    <property type="term" value="P:transmembrane transport"/>
    <property type="evidence" value="ECO:0007669"/>
    <property type="project" value="InterPro"/>
</dbReference>
<dbReference type="PROSITE" id="PS50920">
    <property type="entry name" value="SOLCAR"/>
    <property type="match status" value="2"/>
</dbReference>
<dbReference type="InterPro" id="IPR023395">
    <property type="entry name" value="MCP_dom_sf"/>
</dbReference>
<keyword evidence="15" id="KW-1185">Reference proteome</keyword>
<dbReference type="FunCoup" id="A0A316YML1">
    <property type="interactions" value="92"/>
</dbReference>
<protein>
    <submittedName>
        <fullName evidence="14">Putative LEU5-mitochondrial coenzyme A transporter-member of the mitochondrial carrier family</fullName>
    </submittedName>
</protein>
<evidence type="ECO:0000256" key="12">
    <source>
        <dbReference type="SAM" id="MobiDB-lite"/>
    </source>
</evidence>
<organism evidence="14 15">
    <name type="scientific">Acaromyces ingoldii</name>
    <dbReference type="NCBI Taxonomy" id="215250"/>
    <lineage>
        <taxon>Eukaryota</taxon>
        <taxon>Fungi</taxon>
        <taxon>Dikarya</taxon>
        <taxon>Basidiomycota</taxon>
        <taxon>Ustilaginomycotina</taxon>
        <taxon>Exobasidiomycetes</taxon>
        <taxon>Exobasidiales</taxon>
        <taxon>Cryptobasidiaceae</taxon>
        <taxon>Acaromyces</taxon>
    </lineage>
</organism>
<evidence type="ECO:0000256" key="8">
    <source>
        <dbReference type="ARBA" id="ARBA00023128"/>
    </source>
</evidence>
<keyword evidence="8" id="KW-0496">Mitochondrion</keyword>
<sequence>MQACSCPSTSAFTLNSPVWDTTQPQQRAWVGPAFAYALPPLLQSEGRDSRATTTTLPPRLQQQQLLVVQAKDRHPPVCETDEFGSPARAQDVNATGGGDGSERGKGRKGKSWNYIVRSGIAGGVAGCVAKTAIAPLDRVKILFQAQNPEYQKYSGKWLGVFKAGREIFREQGPMALFQGHSATLLRIFPYAAIKYMAYDSLHFVLMPTKKDETAGRLFLAGSASGVLSVFMTYPLELIRVRLAFETKRKRQKGSLLRIIKKIYAEGATEAPFSGDARRRAARSAAMQSANLSTSAIQNQAIAEGATAASPVPTSPNPSVAAQTTSKLLTQYPLFKFYRGFTVTVLGMIPYAGTSFLVFGRCKTLLQTAFPAPLSTDDDALRQRRRWWWPSKTIVDLGAGALAGAISQTAAYPFEVIRRRQQVGGIIRPGNMLGMSETALWIWRTSGWRGFYVGLSIGFLKVVPMTSISFAVWLAMKRQMGI</sequence>
<keyword evidence="5" id="KW-0677">Repeat</keyword>
<dbReference type="SUPFAM" id="SSF103506">
    <property type="entry name" value="Mitochondrial carrier"/>
    <property type="match status" value="1"/>
</dbReference>
<evidence type="ECO:0000256" key="13">
    <source>
        <dbReference type="SAM" id="Phobius"/>
    </source>
</evidence>
<dbReference type="InterPro" id="IPR018108">
    <property type="entry name" value="MCP_transmembrane"/>
</dbReference>
<keyword evidence="3 11" id="KW-0813">Transport</keyword>
<accession>A0A316YML1</accession>
<evidence type="ECO:0000256" key="1">
    <source>
        <dbReference type="ARBA" id="ARBA00004448"/>
    </source>
</evidence>
<evidence type="ECO:0000256" key="4">
    <source>
        <dbReference type="ARBA" id="ARBA00022692"/>
    </source>
</evidence>
<evidence type="ECO:0000313" key="14">
    <source>
        <dbReference type="EMBL" id="PWN90306.1"/>
    </source>
</evidence>
<dbReference type="EMBL" id="KZ819636">
    <property type="protein sequence ID" value="PWN90306.1"/>
    <property type="molecule type" value="Genomic_DNA"/>
</dbReference>
<dbReference type="InterPro" id="IPR002067">
    <property type="entry name" value="MCP"/>
</dbReference>
<dbReference type="STRING" id="215250.A0A316YML1"/>
<evidence type="ECO:0000256" key="3">
    <source>
        <dbReference type="ARBA" id="ARBA00022448"/>
    </source>
</evidence>
<dbReference type="PANTHER" id="PTHR24089">
    <property type="entry name" value="SOLUTE CARRIER FAMILY 25"/>
    <property type="match status" value="1"/>
</dbReference>
<dbReference type="InterPro" id="IPR002167">
    <property type="entry name" value="GDC-like"/>
</dbReference>
<dbReference type="OrthoDB" id="270584at2759"/>
<keyword evidence="9 10" id="KW-0472">Membrane</keyword>
<evidence type="ECO:0000256" key="2">
    <source>
        <dbReference type="ARBA" id="ARBA00006375"/>
    </source>
</evidence>
<evidence type="ECO:0000256" key="5">
    <source>
        <dbReference type="ARBA" id="ARBA00022737"/>
    </source>
</evidence>
<dbReference type="GO" id="GO:0005743">
    <property type="term" value="C:mitochondrial inner membrane"/>
    <property type="evidence" value="ECO:0007669"/>
    <property type="project" value="UniProtKB-SubCell"/>
</dbReference>
<feature type="repeat" description="Solcar" evidence="10">
    <location>
        <begin position="113"/>
        <end position="204"/>
    </location>
</feature>
<dbReference type="PRINTS" id="PR00928">
    <property type="entry name" value="GRAVESDC"/>
</dbReference>
<evidence type="ECO:0000256" key="6">
    <source>
        <dbReference type="ARBA" id="ARBA00022792"/>
    </source>
</evidence>
<dbReference type="Pfam" id="PF00153">
    <property type="entry name" value="Mito_carr"/>
    <property type="match status" value="4"/>
</dbReference>
<comment type="similarity">
    <text evidence="2 11">Belongs to the mitochondrial carrier (TC 2.A.29) family.</text>
</comment>
<keyword evidence="6" id="KW-0999">Mitochondrion inner membrane</keyword>
<feature type="transmembrane region" description="Helical" evidence="13">
    <location>
        <begin position="336"/>
        <end position="358"/>
    </location>
</feature>
<dbReference type="PROSITE" id="PS00213">
    <property type="entry name" value="LIPOCALIN"/>
    <property type="match status" value="1"/>
</dbReference>
<proteinExistence type="inferred from homology"/>
<feature type="repeat" description="Solcar" evidence="10">
    <location>
        <begin position="390"/>
        <end position="478"/>
    </location>
</feature>
<keyword evidence="7 13" id="KW-1133">Transmembrane helix</keyword>
<keyword evidence="4 10" id="KW-0812">Transmembrane</keyword>
<gene>
    <name evidence="14" type="ORF">FA10DRAFT_266798</name>
</gene>
<evidence type="ECO:0000256" key="11">
    <source>
        <dbReference type="RuleBase" id="RU000488"/>
    </source>
</evidence>
<reference evidence="14 15" key="1">
    <citation type="journal article" date="2018" name="Mol. Biol. Evol.">
        <title>Broad Genomic Sampling Reveals a Smut Pathogenic Ancestry of the Fungal Clade Ustilaginomycotina.</title>
        <authorList>
            <person name="Kijpornyongpan T."/>
            <person name="Mondo S.J."/>
            <person name="Barry K."/>
            <person name="Sandor L."/>
            <person name="Lee J."/>
            <person name="Lipzen A."/>
            <person name="Pangilinan J."/>
            <person name="LaButti K."/>
            <person name="Hainaut M."/>
            <person name="Henrissat B."/>
            <person name="Grigoriev I.V."/>
            <person name="Spatafora J.W."/>
            <person name="Aime M.C."/>
        </authorList>
    </citation>
    <scope>NUCLEOTIDE SEQUENCE [LARGE SCALE GENOMIC DNA]</scope>
    <source>
        <strain evidence="14 15">MCA 4198</strain>
    </source>
</reference>
<evidence type="ECO:0000256" key="10">
    <source>
        <dbReference type="PROSITE-ProRule" id="PRU00282"/>
    </source>
</evidence>
<dbReference type="Proteomes" id="UP000245768">
    <property type="component" value="Unassembled WGS sequence"/>
</dbReference>
<dbReference type="GeneID" id="37043559"/>
<dbReference type="InterPro" id="IPR022272">
    <property type="entry name" value="Lipocalin_CS"/>
</dbReference>
<dbReference type="RefSeq" id="XP_025377504.1">
    <property type="nucleotide sequence ID" value="XM_025521643.1"/>
</dbReference>
<evidence type="ECO:0000313" key="15">
    <source>
        <dbReference type="Proteomes" id="UP000245768"/>
    </source>
</evidence>
<dbReference type="Gene3D" id="1.50.40.10">
    <property type="entry name" value="Mitochondrial carrier domain"/>
    <property type="match status" value="1"/>
</dbReference>
<name>A0A316YML1_9BASI</name>
<evidence type="ECO:0000256" key="7">
    <source>
        <dbReference type="ARBA" id="ARBA00022989"/>
    </source>
</evidence>
<dbReference type="InParanoid" id="A0A316YML1"/>
<feature type="region of interest" description="Disordered" evidence="12">
    <location>
        <begin position="78"/>
        <end position="109"/>
    </location>
</feature>
<comment type="subcellular location">
    <subcellularLocation>
        <location evidence="1">Mitochondrion inner membrane</location>
        <topology evidence="1">Multi-pass membrane protein</topology>
    </subcellularLocation>
</comment>
<feature type="transmembrane region" description="Helical" evidence="13">
    <location>
        <begin position="450"/>
        <end position="475"/>
    </location>
</feature>
<evidence type="ECO:0000256" key="9">
    <source>
        <dbReference type="ARBA" id="ARBA00023136"/>
    </source>
</evidence>
<dbReference type="AlphaFoldDB" id="A0A316YML1"/>
<dbReference type="PRINTS" id="PR00926">
    <property type="entry name" value="MITOCARRIER"/>
</dbReference>